<gene>
    <name evidence="8" type="ORF">BGW36DRAFT_355270</name>
</gene>
<evidence type="ECO:0000256" key="2">
    <source>
        <dbReference type="ARBA" id="ARBA00022723"/>
    </source>
</evidence>
<dbReference type="PANTHER" id="PTHR11804:SF84">
    <property type="entry name" value="SACCHAROLYSIN"/>
    <property type="match status" value="1"/>
</dbReference>
<dbReference type="GeneID" id="70243912"/>
<name>A0AAD4L5D2_9EURO</name>
<dbReference type="EMBL" id="JAJTJA010000002">
    <property type="protein sequence ID" value="KAH8703872.1"/>
    <property type="molecule type" value="Genomic_DNA"/>
</dbReference>
<keyword evidence="9" id="KW-1185">Reference proteome</keyword>
<protein>
    <recommendedName>
        <fullName evidence="7">Peptidase M3A/M3B catalytic domain-containing protein</fullName>
    </recommendedName>
</protein>
<keyword evidence="3 6" id="KW-0378">Hydrolase</keyword>
<dbReference type="Proteomes" id="UP001201262">
    <property type="component" value="Unassembled WGS sequence"/>
</dbReference>
<dbReference type="InterPro" id="IPR045090">
    <property type="entry name" value="Pept_M3A_M3B"/>
</dbReference>
<dbReference type="PANTHER" id="PTHR11804">
    <property type="entry name" value="PROTEASE M3 THIMET OLIGOPEPTIDASE-RELATED"/>
    <property type="match status" value="1"/>
</dbReference>
<evidence type="ECO:0000259" key="7">
    <source>
        <dbReference type="Pfam" id="PF01432"/>
    </source>
</evidence>
<comment type="cofactor">
    <cofactor evidence="6">
        <name>Zn(2+)</name>
        <dbReference type="ChEBI" id="CHEBI:29105"/>
    </cofactor>
    <text evidence="6">Binds 1 zinc ion.</text>
</comment>
<comment type="similarity">
    <text evidence="6">Belongs to the peptidase M3 family.</text>
</comment>
<evidence type="ECO:0000256" key="1">
    <source>
        <dbReference type="ARBA" id="ARBA00022670"/>
    </source>
</evidence>
<dbReference type="SUPFAM" id="SSF55486">
    <property type="entry name" value="Metalloproteases ('zincins'), catalytic domain"/>
    <property type="match status" value="1"/>
</dbReference>
<evidence type="ECO:0000256" key="3">
    <source>
        <dbReference type="ARBA" id="ARBA00022801"/>
    </source>
</evidence>
<feature type="domain" description="Peptidase M3A/M3B catalytic" evidence="7">
    <location>
        <begin position="12"/>
        <end position="107"/>
    </location>
</feature>
<dbReference type="RefSeq" id="XP_046076890.1">
    <property type="nucleotide sequence ID" value="XM_046213625.1"/>
</dbReference>
<proteinExistence type="inferred from homology"/>
<dbReference type="Gene3D" id="1.10.1370.40">
    <property type="match status" value="1"/>
</dbReference>
<evidence type="ECO:0000313" key="9">
    <source>
        <dbReference type="Proteomes" id="UP001201262"/>
    </source>
</evidence>
<evidence type="ECO:0000256" key="5">
    <source>
        <dbReference type="ARBA" id="ARBA00023049"/>
    </source>
</evidence>
<keyword evidence="1 6" id="KW-0645">Protease</keyword>
<dbReference type="Pfam" id="PF01432">
    <property type="entry name" value="Peptidase_M3"/>
    <property type="match status" value="1"/>
</dbReference>
<accession>A0AAD4L5D2</accession>
<evidence type="ECO:0000313" key="8">
    <source>
        <dbReference type="EMBL" id="KAH8703872.1"/>
    </source>
</evidence>
<keyword evidence="4 6" id="KW-0862">Zinc</keyword>
<dbReference type="GO" id="GO:0046872">
    <property type="term" value="F:metal ion binding"/>
    <property type="evidence" value="ECO:0007669"/>
    <property type="project" value="UniProtKB-UniRule"/>
</dbReference>
<dbReference type="AlphaFoldDB" id="A0AAD4L5D2"/>
<dbReference type="GO" id="GO:0006518">
    <property type="term" value="P:peptide metabolic process"/>
    <property type="evidence" value="ECO:0007669"/>
    <property type="project" value="TreeGrafter"/>
</dbReference>
<sequence length="109" mass="12742">MARSVGEVQAFLCEVKEEDIARRQNSRVTADFEVVSTIYVLDLAYDSCKQREDGYHVNIKRLARYFEVLQTIKEVLEVFEGLFGLEFETIKASVWHEDVKVYSAWDKRS</sequence>
<dbReference type="GO" id="GO:0004222">
    <property type="term" value="F:metalloendopeptidase activity"/>
    <property type="evidence" value="ECO:0007669"/>
    <property type="project" value="InterPro"/>
</dbReference>
<dbReference type="GO" id="GO:0006508">
    <property type="term" value="P:proteolysis"/>
    <property type="evidence" value="ECO:0007669"/>
    <property type="project" value="UniProtKB-KW"/>
</dbReference>
<dbReference type="GO" id="GO:0005758">
    <property type="term" value="C:mitochondrial intermembrane space"/>
    <property type="evidence" value="ECO:0007669"/>
    <property type="project" value="TreeGrafter"/>
</dbReference>
<keyword evidence="2 6" id="KW-0479">Metal-binding</keyword>
<evidence type="ECO:0000256" key="4">
    <source>
        <dbReference type="ARBA" id="ARBA00022833"/>
    </source>
</evidence>
<comment type="caution">
    <text evidence="8">The sequence shown here is derived from an EMBL/GenBank/DDBJ whole genome shotgun (WGS) entry which is preliminary data.</text>
</comment>
<dbReference type="InterPro" id="IPR001567">
    <property type="entry name" value="Pept_M3A_M3B_dom"/>
</dbReference>
<reference evidence="8" key="1">
    <citation type="submission" date="2021-12" db="EMBL/GenBank/DDBJ databases">
        <title>Convergent genome expansion in fungi linked to evolution of root-endophyte symbiosis.</title>
        <authorList>
            <consortium name="DOE Joint Genome Institute"/>
            <person name="Ke Y.-H."/>
            <person name="Bonito G."/>
            <person name="Liao H.-L."/>
            <person name="Looney B."/>
            <person name="Rojas-Flechas A."/>
            <person name="Nash J."/>
            <person name="Hameed K."/>
            <person name="Schadt C."/>
            <person name="Martin F."/>
            <person name="Crous P.W."/>
            <person name="Miettinen O."/>
            <person name="Magnuson J.K."/>
            <person name="Labbe J."/>
            <person name="Jacobson D."/>
            <person name="Doktycz M.J."/>
            <person name="Veneault-Fourrey C."/>
            <person name="Kuo A."/>
            <person name="Mondo S."/>
            <person name="Calhoun S."/>
            <person name="Riley R."/>
            <person name="Ohm R."/>
            <person name="LaButti K."/>
            <person name="Andreopoulos B."/>
            <person name="Pangilinan J."/>
            <person name="Nolan M."/>
            <person name="Tritt A."/>
            <person name="Clum A."/>
            <person name="Lipzen A."/>
            <person name="Daum C."/>
            <person name="Barry K."/>
            <person name="Grigoriev I.V."/>
            <person name="Vilgalys R."/>
        </authorList>
    </citation>
    <scope>NUCLEOTIDE SEQUENCE</scope>
    <source>
        <strain evidence="8">PMI_201</strain>
    </source>
</reference>
<keyword evidence="5 6" id="KW-0482">Metalloprotease</keyword>
<evidence type="ECO:0000256" key="6">
    <source>
        <dbReference type="RuleBase" id="RU003435"/>
    </source>
</evidence>
<organism evidence="8 9">
    <name type="scientific">Talaromyces proteolyticus</name>
    <dbReference type="NCBI Taxonomy" id="1131652"/>
    <lineage>
        <taxon>Eukaryota</taxon>
        <taxon>Fungi</taxon>
        <taxon>Dikarya</taxon>
        <taxon>Ascomycota</taxon>
        <taxon>Pezizomycotina</taxon>
        <taxon>Eurotiomycetes</taxon>
        <taxon>Eurotiomycetidae</taxon>
        <taxon>Eurotiales</taxon>
        <taxon>Trichocomaceae</taxon>
        <taxon>Talaromyces</taxon>
        <taxon>Talaromyces sect. Bacilispori</taxon>
    </lineage>
</organism>